<proteinExistence type="predicted"/>
<feature type="transmembrane region" description="Helical" evidence="1">
    <location>
        <begin position="123"/>
        <end position="141"/>
    </location>
</feature>
<comment type="caution">
    <text evidence="2">The sequence shown here is derived from an EMBL/GenBank/DDBJ whole genome shotgun (WGS) entry which is preliminary data.</text>
</comment>
<keyword evidence="3" id="KW-1185">Reference proteome</keyword>
<dbReference type="Proteomes" id="UP001165962">
    <property type="component" value="Unassembled WGS sequence"/>
</dbReference>
<organism evidence="2 3">
    <name type="scientific">Paenibacillus agricola</name>
    <dbReference type="NCBI Taxonomy" id="2716264"/>
    <lineage>
        <taxon>Bacteria</taxon>
        <taxon>Bacillati</taxon>
        <taxon>Bacillota</taxon>
        <taxon>Bacilli</taxon>
        <taxon>Bacillales</taxon>
        <taxon>Paenibacillaceae</taxon>
        <taxon>Paenibacillus</taxon>
    </lineage>
</organism>
<gene>
    <name evidence="2" type="ORF">G9U52_31890</name>
</gene>
<dbReference type="RefSeq" id="WP_166155300.1">
    <property type="nucleotide sequence ID" value="NZ_JAAOIW010000018.1"/>
</dbReference>
<sequence length="230" mass="25739">MNFQSKVQSINNYLNKLYNKLIKDGTTINDWSTLGKSYGLEPNKLAIYALAIKEEIISELNELPTFKNLAEAERRHLLTLIDQIHQMLIIPKFTITKEECMEEVMVEVGHVNRSVRPSKTTMPYLNMGTPTGAVLGLGLGLLITKSVPVLLIGSIGVAVAGSVIRKSINSSRTNTPAVRTMRQTQTPKRMQTRVSQQKVEAVILRRKAVIVTLFRKYIKQMEEACGPTLT</sequence>
<keyword evidence="1" id="KW-0812">Transmembrane</keyword>
<evidence type="ECO:0000256" key="1">
    <source>
        <dbReference type="SAM" id="Phobius"/>
    </source>
</evidence>
<protein>
    <submittedName>
        <fullName evidence="2">Uncharacterized protein</fullName>
    </submittedName>
</protein>
<name>A0ABX0JGM3_9BACL</name>
<keyword evidence="1" id="KW-1133">Transmembrane helix</keyword>
<accession>A0ABX0JGM3</accession>
<evidence type="ECO:0000313" key="2">
    <source>
        <dbReference type="EMBL" id="NHN34399.1"/>
    </source>
</evidence>
<evidence type="ECO:0000313" key="3">
    <source>
        <dbReference type="Proteomes" id="UP001165962"/>
    </source>
</evidence>
<reference evidence="2" key="1">
    <citation type="submission" date="2020-03" db="EMBL/GenBank/DDBJ databases">
        <title>Draft sequencing of Paenibacilllus sp. S3N08.</title>
        <authorList>
            <person name="Kim D.-U."/>
        </authorList>
    </citation>
    <scope>NUCLEOTIDE SEQUENCE</scope>
    <source>
        <strain evidence="2">S3N08</strain>
    </source>
</reference>
<feature type="transmembrane region" description="Helical" evidence="1">
    <location>
        <begin position="147"/>
        <end position="164"/>
    </location>
</feature>
<dbReference type="EMBL" id="JAAOIW010000018">
    <property type="protein sequence ID" value="NHN34399.1"/>
    <property type="molecule type" value="Genomic_DNA"/>
</dbReference>
<keyword evidence="1" id="KW-0472">Membrane</keyword>